<keyword evidence="14" id="KW-1185">Reference proteome</keyword>
<evidence type="ECO:0000256" key="7">
    <source>
        <dbReference type="SAM" id="Coils"/>
    </source>
</evidence>
<dbReference type="GO" id="GO:1990281">
    <property type="term" value="C:efflux pump complex"/>
    <property type="evidence" value="ECO:0007669"/>
    <property type="project" value="TreeGrafter"/>
</dbReference>
<feature type="domain" description="Multidrug resistance protein MdtA-like C-terminal permuted SH3" evidence="12">
    <location>
        <begin position="311"/>
        <end position="369"/>
    </location>
</feature>
<comment type="similarity">
    <text evidence="2">Belongs to the membrane fusion protein (MFP) (TC 8.A.1) family.</text>
</comment>
<evidence type="ECO:0000256" key="2">
    <source>
        <dbReference type="ARBA" id="ARBA00009477"/>
    </source>
</evidence>
<dbReference type="Pfam" id="PF25944">
    <property type="entry name" value="Beta-barrel_RND"/>
    <property type="match status" value="1"/>
</dbReference>
<dbReference type="Gene3D" id="1.10.287.470">
    <property type="entry name" value="Helix hairpin bin"/>
    <property type="match status" value="1"/>
</dbReference>
<evidence type="ECO:0000259" key="11">
    <source>
        <dbReference type="Pfam" id="PF25944"/>
    </source>
</evidence>
<keyword evidence="5" id="KW-0997">Cell inner membrane</keyword>
<dbReference type="GO" id="GO:0015562">
    <property type="term" value="F:efflux transmembrane transporter activity"/>
    <property type="evidence" value="ECO:0007669"/>
    <property type="project" value="TreeGrafter"/>
</dbReference>
<evidence type="ECO:0000313" key="14">
    <source>
        <dbReference type="Proteomes" id="UP000326202"/>
    </source>
</evidence>
<keyword evidence="7" id="KW-0175">Coiled coil</keyword>
<feature type="coiled-coil region" evidence="7">
    <location>
        <begin position="119"/>
        <end position="146"/>
    </location>
</feature>
<dbReference type="Proteomes" id="UP000326202">
    <property type="component" value="Chromosome"/>
</dbReference>
<evidence type="ECO:0000313" key="13">
    <source>
        <dbReference type="EMBL" id="QEX17571.1"/>
    </source>
</evidence>
<organism evidence="13 14">
    <name type="scientific">Hypericibacter terrae</name>
    <dbReference type="NCBI Taxonomy" id="2602015"/>
    <lineage>
        <taxon>Bacteria</taxon>
        <taxon>Pseudomonadati</taxon>
        <taxon>Pseudomonadota</taxon>
        <taxon>Alphaproteobacteria</taxon>
        <taxon>Rhodospirillales</taxon>
        <taxon>Dongiaceae</taxon>
        <taxon>Hypericibacter</taxon>
    </lineage>
</organism>
<evidence type="ECO:0000256" key="1">
    <source>
        <dbReference type="ARBA" id="ARBA00004236"/>
    </source>
</evidence>
<evidence type="ECO:0000256" key="8">
    <source>
        <dbReference type="SAM" id="MobiDB-lite"/>
    </source>
</evidence>
<evidence type="ECO:0000259" key="10">
    <source>
        <dbReference type="Pfam" id="PF25917"/>
    </source>
</evidence>
<evidence type="ECO:0000256" key="3">
    <source>
        <dbReference type="ARBA" id="ARBA00022448"/>
    </source>
</evidence>
<dbReference type="InterPro" id="IPR058626">
    <property type="entry name" value="MdtA-like_b-barrel"/>
</dbReference>
<dbReference type="InterPro" id="IPR058627">
    <property type="entry name" value="MdtA-like_C"/>
</dbReference>
<gene>
    <name evidence="13" type="ORF">FRZ44_28730</name>
</gene>
<feature type="region of interest" description="Disordered" evidence="8">
    <location>
        <begin position="383"/>
        <end position="404"/>
    </location>
</feature>
<accession>A0A5J6MK44</accession>
<dbReference type="Pfam" id="PF25967">
    <property type="entry name" value="RND-MFP_C"/>
    <property type="match status" value="1"/>
</dbReference>
<evidence type="ECO:0000256" key="5">
    <source>
        <dbReference type="ARBA" id="ARBA00022519"/>
    </source>
</evidence>
<dbReference type="RefSeq" id="WP_151177818.1">
    <property type="nucleotide sequence ID" value="NZ_CP042906.1"/>
</dbReference>
<dbReference type="PANTHER" id="PTHR30469">
    <property type="entry name" value="MULTIDRUG RESISTANCE PROTEIN MDTA"/>
    <property type="match status" value="1"/>
</dbReference>
<keyword evidence="3" id="KW-0813">Transport</keyword>
<feature type="domain" description="Multidrug resistance protein MdtA-like alpha-helical hairpin" evidence="9">
    <location>
        <begin position="119"/>
        <end position="188"/>
    </location>
</feature>
<evidence type="ECO:0000256" key="4">
    <source>
        <dbReference type="ARBA" id="ARBA00022475"/>
    </source>
</evidence>
<dbReference type="NCBIfam" id="TIGR01730">
    <property type="entry name" value="RND_mfp"/>
    <property type="match status" value="1"/>
</dbReference>
<dbReference type="AlphaFoldDB" id="A0A5J6MK44"/>
<dbReference type="SUPFAM" id="SSF111369">
    <property type="entry name" value="HlyD-like secretion proteins"/>
    <property type="match status" value="1"/>
</dbReference>
<feature type="domain" description="Multidrug resistance protein MdtA-like barrel-sandwich hybrid" evidence="10">
    <location>
        <begin position="78"/>
        <end position="221"/>
    </location>
</feature>
<evidence type="ECO:0000256" key="6">
    <source>
        <dbReference type="ARBA" id="ARBA00023136"/>
    </source>
</evidence>
<comment type="subcellular location">
    <subcellularLocation>
        <location evidence="1">Cell membrane</location>
    </subcellularLocation>
</comment>
<keyword evidence="6" id="KW-0472">Membrane</keyword>
<dbReference type="InterPro" id="IPR058625">
    <property type="entry name" value="MdtA-like_BSH"/>
</dbReference>
<keyword evidence="4" id="KW-1003">Cell membrane</keyword>
<dbReference type="PANTHER" id="PTHR30469:SF12">
    <property type="entry name" value="MULTIDRUG RESISTANCE PROTEIN MDTA"/>
    <property type="match status" value="1"/>
</dbReference>
<dbReference type="Gene3D" id="2.40.420.20">
    <property type="match status" value="1"/>
</dbReference>
<sequence length="404" mass="42518">MTDLKSTSRRRPRLISTLAAIAILGGGYLIWWHSGWAPGSDAATKPPPPPAIPVQIAVAATQDVPHYLDGLGTVQAFNTVTVKSRVDGQLEKVTFTEGQKVKAGDVLAIIDPRPFQAVLDEAVAKKAQDEAQIANAKRDLQRFEDLAKQGYAAQQQDDTQRALVAQLNAQIIGDQAAIDNAQTQLDYTTIASPIDGLTGIRLVDQGNIIHATDPNGLVVVTQVAPISVIFTLPEDDLDPVRSAMANGGVSIDVVSGDGSKVVATGTLALIDNEIDQTTGTIRLKGTFPNKDGALWPGEFVDIRLLADTERNVTTIPTPALQRGPDGYSVFVVKADGTADLRKIKVGQIARGVAVIEDGLAAGEKVVISGQYRLQQGSLVAYRTTGTSSASTPTTASGQASSTAP</sequence>
<dbReference type="OrthoDB" id="9783047at2"/>
<protein>
    <submittedName>
        <fullName evidence="13">Transporter</fullName>
    </submittedName>
</protein>
<name>A0A5J6MK44_9PROT</name>
<evidence type="ECO:0000259" key="12">
    <source>
        <dbReference type="Pfam" id="PF25967"/>
    </source>
</evidence>
<dbReference type="KEGG" id="htq:FRZ44_28730"/>
<dbReference type="EMBL" id="CP042906">
    <property type="protein sequence ID" value="QEX17571.1"/>
    <property type="molecule type" value="Genomic_DNA"/>
</dbReference>
<dbReference type="InterPro" id="IPR006143">
    <property type="entry name" value="RND_pump_MFP"/>
</dbReference>
<feature type="domain" description="Multidrug resistance protein MdtA-like beta-barrel" evidence="11">
    <location>
        <begin position="225"/>
        <end position="307"/>
    </location>
</feature>
<dbReference type="Pfam" id="PF25876">
    <property type="entry name" value="HH_MFP_RND"/>
    <property type="match status" value="1"/>
</dbReference>
<dbReference type="Gene3D" id="2.40.30.170">
    <property type="match status" value="1"/>
</dbReference>
<reference evidence="13 14" key="1">
    <citation type="submission" date="2019-08" db="EMBL/GenBank/DDBJ databases">
        <title>Hyperibacter terrae gen. nov., sp. nov. and Hyperibacter viscosus sp. nov., two new members in the family Rhodospirillaceae isolated from the rhizosphere of Hypericum perforatum.</title>
        <authorList>
            <person name="Noviana Z."/>
        </authorList>
    </citation>
    <scope>NUCLEOTIDE SEQUENCE [LARGE SCALE GENOMIC DNA]</scope>
    <source>
        <strain evidence="13 14">R5913</strain>
    </source>
</reference>
<dbReference type="Gene3D" id="2.40.50.100">
    <property type="match status" value="1"/>
</dbReference>
<dbReference type="InterPro" id="IPR058624">
    <property type="entry name" value="MdtA-like_HH"/>
</dbReference>
<dbReference type="Pfam" id="PF25917">
    <property type="entry name" value="BSH_RND"/>
    <property type="match status" value="1"/>
</dbReference>
<evidence type="ECO:0000259" key="9">
    <source>
        <dbReference type="Pfam" id="PF25876"/>
    </source>
</evidence>
<proteinExistence type="inferred from homology"/>